<dbReference type="GO" id="GO:0045543">
    <property type="term" value="F:gibberellin 2-beta-dioxygenase activity"/>
    <property type="evidence" value="ECO:0007669"/>
    <property type="project" value="UniProtKB-EC"/>
</dbReference>
<feature type="domain" description="Fe2OG dioxygenase" evidence="13">
    <location>
        <begin position="176"/>
        <end position="283"/>
    </location>
</feature>
<comment type="similarity">
    <text evidence="10">Belongs to the iron/ascorbate-dependent oxidoreductase family. GA2OX subfamily.</text>
</comment>
<dbReference type="Pfam" id="PF14226">
    <property type="entry name" value="DIOX_N"/>
    <property type="match status" value="1"/>
</dbReference>
<dbReference type="Gene3D" id="2.60.120.330">
    <property type="entry name" value="B-lactam Antibiotic, Isopenicillin N Synthase, Chain"/>
    <property type="match status" value="1"/>
</dbReference>
<evidence type="ECO:0000259" key="13">
    <source>
        <dbReference type="PROSITE" id="PS51471"/>
    </source>
</evidence>
<comment type="caution">
    <text evidence="14">The sequence shown here is derived from an EMBL/GenBank/DDBJ whole genome shotgun (WGS) entry which is preliminary data.</text>
</comment>
<dbReference type="Proteomes" id="UP000796880">
    <property type="component" value="Unassembled WGS sequence"/>
</dbReference>
<dbReference type="InterPro" id="IPR044861">
    <property type="entry name" value="IPNS-like_FE2OG_OXY"/>
</dbReference>
<keyword evidence="5 12" id="KW-0560">Oxidoreductase</keyword>
<evidence type="ECO:0000256" key="7">
    <source>
        <dbReference type="ARBA" id="ARBA00037909"/>
    </source>
</evidence>
<dbReference type="SUPFAM" id="SSF51197">
    <property type="entry name" value="Clavaminate synthase-like"/>
    <property type="match status" value="1"/>
</dbReference>
<evidence type="ECO:0000256" key="9">
    <source>
        <dbReference type="ARBA" id="ARBA00055835"/>
    </source>
</evidence>
<comment type="cofactor">
    <cofactor evidence="1">
        <name>Fe cation</name>
        <dbReference type="ChEBI" id="CHEBI:24875"/>
    </cofactor>
</comment>
<organism evidence="14 15">
    <name type="scientific">Rhamnella rubrinervis</name>
    <dbReference type="NCBI Taxonomy" id="2594499"/>
    <lineage>
        <taxon>Eukaryota</taxon>
        <taxon>Viridiplantae</taxon>
        <taxon>Streptophyta</taxon>
        <taxon>Embryophyta</taxon>
        <taxon>Tracheophyta</taxon>
        <taxon>Spermatophyta</taxon>
        <taxon>Magnoliopsida</taxon>
        <taxon>eudicotyledons</taxon>
        <taxon>Gunneridae</taxon>
        <taxon>Pentapetalae</taxon>
        <taxon>rosids</taxon>
        <taxon>fabids</taxon>
        <taxon>Rosales</taxon>
        <taxon>Rhamnaceae</taxon>
        <taxon>rhamnoid group</taxon>
        <taxon>Rhamneae</taxon>
        <taxon>Rhamnella</taxon>
    </lineage>
</organism>
<dbReference type="OrthoDB" id="288590at2759"/>
<gene>
    <name evidence="14" type="ORF">FNV43_RR16199</name>
</gene>
<evidence type="ECO:0000256" key="2">
    <source>
        <dbReference type="ARBA" id="ARBA00004972"/>
    </source>
</evidence>
<dbReference type="GO" id="GO:0046872">
    <property type="term" value="F:metal ion binding"/>
    <property type="evidence" value="ECO:0007669"/>
    <property type="project" value="UniProtKB-KW"/>
</dbReference>
<protein>
    <recommendedName>
        <fullName evidence="11">gibberellin 2beta-dioxygenase</fullName>
        <ecNumber evidence="11">1.14.11.13</ecNumber>
    </recommendedName>
</protein>
<dbReference type="PANTHER" id="PTHR47990">
    <property type="entry name" value="2-OXOGLUTARATE (2OG) AND FE(II)-DEPENDENT OXYGENASE SUPERFAMILY PROTEIN-RELATED"/>
    <property type="match status" value="1"/>
</dbReference>
<proteinExistence type="inferred from homology"/>
<keyword evidence="3 12" id="KW-0479">Metal-binding</keyword>
<accession>A0A8K0E821</accession>
<dbReference type="InterPro" id="IPR026992">
    <property type="entry name" value="DIOX_N"/>
</dbReference>
<keyword evidence="4" id="KW-0223">Dioxygenase</keyword>
<keyword evidence="15" id="KW-1185">Reference proteome</keyword>
<evidence type="ECO:0000256" key="10">
    <source>
        <dbReference type="ARBA" id="ARBA00061282"/>
    </source>
</evidence>
<sequence length="335" mass="37703">MVILYSKPAIEQFSYVRNCKTNKFLSGIPLIDLSNPESKHQIVMACEEFGFFKVINHGVPMDFITRLESEAVKFFSLPFPEKAKAGPATPFGYGNKDIGRQGDIGWVEYLMLTTNPQLNSEIFQSVLGENQKKLGFALDEYITSVKKMACEILELMAEGLKIQPRNVFSKLLMDEQSDSAFRLNHYPPCSELQEALSDRNLIGFGEHTDPQIISVLRSNNTTGLQISLRDGSWISVPPDEDSFFINVGDSLQVLTNGRFQSVKHRVLANSLKSRLSMIYFGGPPLSEKIAPLPSLMRGDQESLYKEFTWFEYKNCVLSSRLSDNRLGNFTKIAAS</sequence>
<evidence type="ECO:0000256" key="8">
    <source>
        <dbReference type="ARBA" id="ARBA00052204"/>
    </source>
</evidence>
<dbReference type="InterPro" id="IPR005123">
    <property type="entry name" value="Oxoglu/Fe-dep_dioxygenase_dom"/>
</dbReference>
<keyword evidence="6 12" id="KW-0408">Iron</keyword>
<evidence type="ECO:0000256" key="11">
    <source>
        <dbReference type="ARBA" id="ARBA00066708"/>
    </source>
</evidence>
<comment type="catalytic activity">
    <reaction evidence="8">
        <text>gibberellin A1 + 2-oxoglutarate + O2 = gibberellin A8 + succinate + CO2</text>
        <dbReference type="Rhea" id="RHEA:15005"/>
        <dbReference type="ChEBI" id="CHEBI:15379"/>
        <dbReference type="ChEBI" id="CHEBI:16526"/>
        <dbReference type="ChEBI" id="CHEBI:16810"/>
        <dbReference type="ChEBI" id="CHEBI:30031"/>
        <dbReference type="ChEBI" id="CHEBI:58524"/>
        <dbReference type="ChEBI" id="CHEBI:58594"/>
        <dbReference type="EC" id="1.14.11.13"/>
    </reaction>
</comment>
<dbReference type="FunFam" id="2.60.120.330:FF:000014">
    <property type="entry name" value="Gibberellin 2-beta-dioxygenase 1"/>
    <property type="match status" value="1"/>
</dbReference>
<dbReference type="Pfam" id="PF03171">
    <property type="entry name" value="2OG-FeII_Oxy"/>
    <property type="match status" value="1"/>
</dbReference>
<comment type="pathway">
    <text evidence="7">Plant hormone biosynthesis; gibberellin biosynthesis.</text>
</comment>
<evidence type="ECO:0000313" key="15">
    <source>
        <dbReference type="Proteomes" id="UP000796880"/>
    </source>
</evidence>
<evidence type="ECO:0000256" key="6">
    <source>
        <dbReference type="ARBA" id="ARBA00023004"/>
    </source>
</evidence>
<dbReference type="EC" id="1.14.11.13" evidence="11"/>
<evidence type="ECO:0000256" key="4">
    <source>
        <dbReference type="ARBA" id="ARBA00022964"/>
    </source>
</evidence>
<evidence type="ECO:0000313" key="14">
    <source>
        <dbReference type="EMBL" id="KAF3442283.1"/>
    </source>
</evidence>
<evidence type="ECO:0000256" key="12">
    <source>
        <dbReference type="RuleBase" id="RU003682"/>
    </source>
</evidence>
<comment type="function">
    <text evidence="9">Catalyzes the 2-beta-hydroxylation of several biologically active gibberellins, leading to the homeostatic regulation of their endogenous level. Catabolism of gibberellins (GAs) plays a central role in plant development. Converts GA9/GA20 to GA51/GA29 and GA4/GA1 to GA34/GA8.</text>
</comment>
<evidence type="ECO:0000256" key="1">
    <source>
        <dbReference type="ARBA" id="ARBA00001962"/>
    </source>
</evidence>
<dbReference type="InterPro" id="IPR050231">
    <property type="entry name" value="Iron_ascorbate_oxido_reductase"/>
</dbReference>
<dbReference type="PRINTS" id="PR00682">
    <property type="entry name" value="IPNSYNTHASE"/>
</dbReference>
<dbReference type="AlphaFoldDB" id="A0A8K0E821"/>
<dbReference type="InterPro" id="IPR027443">
    <property type="entry name" value="IPNS-like_sf"/>
</dbReference>
<reference evidence="14" key="1">
    <citation type="submission" date="2020-03" db="EMBL/GenBank/DDBJ databases">
        <title>A high-quality chromosome-level genome assembly of a woody plant with both climbing and erect habits, Rhamnella rubrinervis.</title>
        <authorList>
            <person name="Lu Z."/>
            <person name="Yang Y."/>
            <person name="Zhu X."/>
            <person name="Sun Y."/>
        </authorList>
    </citation>
    <scope>NUCLEOTIDE SEQUENCE</scope>
    <source>
        <strain evidence="14">BYM</strain>
        <tissue evidence="14">Leaf</tissue>
    </source>
</reference>
<dbReference type="EMBL" id="VOIH02000007">
    <property type="protein sequence ID" value="KAF3442283.1"/>
    <property type="molecule type" value="Genomic_DNA"/>
</dbReference>
<name>A0A8K0E821_9ROSA</name>
<comment type="pathway">
    <text evidence="2">Hormone biosynthesis.</text>
</comment>
<evidence type="ECO:0000256" key="5">
    <source>
        <dbReference type="ARBA" id="ARBA00023002"/>
    </source>
</evidence>
<evidence type="ECO:0000256" key="3">
    <source>
        <dbReference type="ARBA" id="ARBA00022723"/>
    </source>
</evidence>
<dbReference type="PROSITE" id="PS51471">
    <property type="entry name" value="FE2OG_OXY"/>
    <property type="match status" value="1"/>
</dbReference>